<accession>A0A9L0RSR7</accession>
<dbReference type="SMR" id="A0A9L0RSR7"/>
<dbReference type="InterPro" id="IPR050782">
    <property type="entry name" value="PP1_regulatory_subunit_3"/>
</dbReference>
<dbReference type="PIRSF" id="PIRSF038207">
    <property type="entry name" value="PP1_GT_animal"/>
    <property type="match status" value="1"/>
</dbReference>
<dbReference type="PANTHER" id="PTHR12307:SF13">
    <property type="entry name" value="PROTEIN PHOSPHATASE 1 REGULATORY SUBUNIT 3B"/>
    <property type="match status" value="1"/>
</dbReference>
<dbReference type="PROSITE" id="PS51159">
    <property type="entry name" value="CBM21"/>
    <property type="match status" value="1"/>
</dbReference>
<evidence type="ECO:0000259" key="5">
    <source>
        <dbReference type="PROSITE" id="PS51159"/>
    </source>
</evidence>
<dbReference type="CDD" id="cd22814">
    <property type="entry name" value="PBD_PPP1R3B"/>
    <property type="match status" value="1"/>
</dbReference>
<proteinExistence type="predicted"/>
<feature type="compositionally biased region" description="Low complexity" evidence="4">
    <location>
        <begin position="227"/>
        <end position="236"/>
    </location>
</feature>
<evidence type="ECO:0000256" key="2">
    <source>
        <dbReference type="ARBA" id="ARBA00023277"/>
    </source>
</evidence>
<evidence type="ECO:0000256" key="3">
    <source>
        <dbReference type="ARBA" id="ARBA00025949"/>
    </source>
</evidence>
<dbReference type="Pfam" id="PF03370">
    <property type="entry name" value="CBM_21"/>
    <property type="match status" value="1"/>
</dbReference>
<reference evidence="6" key="2">
    <citation type="submission" date="2025-08" db="UniProtKB">
        <authorList>
            <consortium name="Ensembl"/>
        </authorList>
    </citation>
    <scope>IDENTIFICATION</scope>
    <source>
        <strain evidence="6">Thoroughbred</strain>
    </source>
</reference>
<organism evidence="6 7">
    <name type="scientific">Equus caballus</name>
    <name type="common">Horse</name>
    <dbReference type="NCBI Taxonomy" id="9796"/>
    <lineage>
        <taxon>Eukaryota</taxon>
        <taxon>Metazoa</taxon>
        <taxon>Chordata</taxon>
        <taxon>Craniata</taxon>
        <taxon>Vertebrata</taxon>
        <taxon>Euteleostomi</taxon>
        <taxon>Mammalia</taxon>
        <taxon>Eutheria</taxon>
        <taxon>Laurasiatheria</taxon>
        <taxon>Perissodactyla</taxon>
        <taxon>Equidae</taxon>
        <taxon>Equus</taxon>
    </lineage>
</organism>
<evidence type="ECO:0000256" key="4">
    <source>
        <dbReference type="SAM" id="MobiDB-lite"/>
    </source>
</evidence>
<dbReference type="GO" id="GO:0000164">
    <property type="term" value="C:protein phosphatase type 1 complex"/>
    <property type="evidence" value="ECO:0007669"/>
    <property type="project" value="InterPro"/>
</dbReference>
<sequence>MLPRAWRLCTSGLMSCTRRAPVSCRFHVERAIQGQEVGWSLARPTCSTEVRVPAARGGRGTGAGTPDTLVPCCPVFQPDTRRFQPGTRRCWKVSRSWAVGSGAQGNVAASLSGSRFPRKTQGNTLVSLSGRRGRRDHGVLGRPRPSGTGSPPSPAPGPQTGAVPDRLGQGGRAGTLGRRRPGRSGPAAPPCCDNLGSSPPSYSSPCWSHLREPSPSPASRTHRRSRSPVAAASPATSLRTLRCCEQAGEGASPRPKRVLAYSSNPMMAVDIECRYSCMAPSLRRERCAFQISPKPSKPLRPCIQLSSKNEASGMVAPAVQEKKVKKRVSFADTQGLALTMVKVFSEFDDPLDIPFNITELLDNIVNLTTAESESFVLDFSQPSADYLDFRNRLQTDHVCLENCVLKDRAIAGTVKVQNLAFEKTVKIRMTFDTWKSFTDFPCQYVKDTYAGSDRDTFSFDISLPEKIQSYERMEFAVCYECSGQTYWDSNKGKNYRIIRAELKSTQGTAELPNGPDFGISFDQFGSPRCSYGLFPEWPSYLGYEKLGPYY</sequence>
<comment type="subunit">
    <text evidence="3">Interacts with glycogen, PPP1CC catalytic subunit of PP1 and PYGL. Associates with glycogen particles. Forms complexes with debranching enzyme, glycogen phosphorylase, glycogen synthase and phosphorylase kinase which is necessary for its regulation of PP1 activity.</text>
</comment>
<reference evidence="6" key="3">
    <citation type="submission" date="2025-09" db="UniProtKB">
        <authorList>
            <consortium name="Ensembl"/>
        </authorList>
    </citation>
    <scope>IDENTIFICATION</scope>
    <source>
        <strain evidence="6">Thoroughbred</strain>
    </source>
</reference>
<dbReference type="AlphaFoldDB" id="A0A9L0RSR7"/>
<evidence type="ECO:0000313" key="6">
    <source>
        <dbReference type="Ensembl" id="ENSECAP00000065756.1"/>
    </source>
</evidence>
<dbReference type="GeneTree" id="ENSGT00940000159475"/>
<dbReference type="GO" id="GO:0005981">
    <property type="term" value="P:regulation of glycogen catabolic process"/>
    <property type="evidence" value="ECO:0007669"/>
    <property type="project" value="InterPro"/>
</dbReference>
<dbReference type="InterPro" id="IPR030682">
    <property type="entry name" value="PP1_3B"/>
</dbReference>
<feature type="domain" description="CBM21" evidence="5">
    <location>
        <begin position="390"/>
        <end position="498"/>
    </location>
</feature>
<dbReference type="PIRSF" id="PIRSF500814">
    <property type="entry name" value="PP1_GL"/>
    <property type="match status" value="1"/>
</dbReference>
<keyword evidence="2" id="KW-0119">Carbohydrate metabolism</keyword>
<dbReference type="Gene3D" id="2.60.40.2440">
    <property type="entry name" value="Carbohydrate binding type-21 domain"/>
    <property type="match status" value="1"/>
</dbReference>
<gene>
    <name evidence="6" type="primary">PPP1R3B</name>
</gene>
<name>A0A9L0RSR7_HORSE</name>
<evidence type="ECO:0000256" key="1">
    <source>
        <dbReference type="ARBA" id="ARBA00022600"/>
    </source>
</evidence>
<dbReference type="PANTHER" id="PTHR12307">
    <property type="entry name" value="PROTEIN PHOSPHATASE 1 REGULATORY SUBUNIT"/>
    <property type="match status" value="1"/>
</dbReference>
<keyword evidence="7" id="KW-1185">Reference proteome</keyword>
<dbReference type="InterPro" id="IPR017434">
    <property type="entry name" value="Pase-1_reg-su_3B/C/D_met"/>
</dbReference>
<protein>
    <submittedName>
        <fullName evidence="6">Protein phosphatase 1 regulatory subunit 3B</fullName>
    </submittedName>
</protein>
<reference evidence="6 7" key="1">
    <citation type="journal article" date="2009" name="Science">
        <title>Genome sequence, comparative analysis, and population genetics of the domestic horse.</title>
        <authorList>
            <consortium name="Broad Institute Genome Sequencing Platform"/>
            <consortium name="Broad Institute Whole Genome Assembly Team"/>
            <person name="Wade C.M."/>
            <person name="Giulotto E."/>
            <person name="Sigurdsson S."/>
            <person name="Zoli M."/>
            <person name="Gnerre S."/>
            <person name="Imsland F."/>
            <person name="Lear T.L."/>
            <person name="Adelson D.L."/>
            <person name="Bailey E."/>
            <person name="Bellone R.R."/>
            <person name="Bloecker H."/>
            <person name="Distl O."/>
            <person name="Edgar R.C."/>
            <person name="Garber M."/>
            <person name="Leeb T."/>
            <person name="Mauceli E."/>
            <person name="MacLeod J.N."/>
            <person name="Penedo M.C.T."/>
            <person name="Raison J.M."/>
            <person name="Sharpe T."/>
            <person name="Vogel J."/>
            <person name="Andersson L."/>
            <person name="Antczak D.F."/>
            <person name="Biagi T."/>
            <person name="Binns M.M."/>
            <person name="Chowdhary B.P."/>
            <person name="Coleman S.J."/>
            <person name="Della Valle G."/>
            <person name="Fryc S."/>
            <person name="Guerin G."/>
            <person name="Hasegawa T."/>
            <person name="Hill E.W."/>
            <person name="Jurka J."/>
            <person name="Kiialainen A."/>
            <person name="Lindgren G."/>
            <person name="Liu J."/>
            <person name="Magnani E."/>
            <person name="Mickelson J.R."/>
            <person name="Murray J."/>
            <person name="Nergadze S.G."/>
            <person name="Onofrio R."/>
            <person name="Pedroni S."/>
            <person name="Piras M.F."/>
            <person name="Raudsepp T."/>
            <person name="Rocchi M."/>
            <person name="Roeed K.H."/>
            <person name="Ryder O.A."/>
            <person name="Searle S."/>
            <person name="Skow L."/>
            <person name="Swinburne J.E."/>
            <person name="Syvaenen A.C."/>
            <person name="Tozaki T."/>
            <person name="Valberg S.J."/>
            <person name="Vaudin M."/>
            <person name="White J.R."/>
            <person name="Zody M.C."/>
            <person name="Lander E.S."/>
            <person name="Lindblad-Toh K."/>
        </authorList>
    </citation>
    <scope>NUCLEOTIDE SEQUENCE [LARGE SCALE GENOMIC DNA]</scope>
    <source>
        <strain evidence="6 7">Thoroughbred</strain>
    </source>
</reference>
<evidence type="ECO:0000313" key="7">
    <source>
        <dbReference type="Proteomes" id="UP000002281"/>
    </source>
</evidence>
<dbReference type="GO" id="GO:0005977">
    <property type="term" value="P:glycogen metabolic process"/>
    <property type="evidence" value="ECO:0007669"/>
    <property type="project" value="UniProtKB-KW"/>
</dbReference>
<dbReference type="FunFam" id="2.60.40.2440:FF:000001">
    <property type="entry name" value="Protein phosphatase 1 regulatory subunit 3C"/>
    <property type="match status" value="1"/>
</dbReference>
<feature type="compositionally biased region" description="Low complexity" evidence="4">
    <location>
        <begin position="141"/>
        <end position="150"/>
    </location>
</feature>
<dbReference type="Proteomes" id="UP000002281">
    <property type="component" value="Chromosome 27"/>
</dbReference>
<dbReference type="InterPro" id="IPR038175">
    <property type="entry name" value="CBM21_dom_sf"/>
</dbReference>
<dbReference type="InterPro" id="IPR005036">
    <property type="entry name" value="CBM21_dom"/>
</dbReference>
<keyword evidence="1" id="KW-0321">Glycogen metabolism</keyword>
<feature type="region of interest" description="Disordered" evidence="4">
    <location>
        <begin position="107"/>
        <end position="236"/>
    </location>
</feature>
<dbReference type="Ensembl" id="ENSECAT00000134901.1">
    <property type="protein sequence ID" value="ENSECAP00000065756.1"/>
    <property type="gene ID" value="ENSECAG00000011086.4"/>
</dbReference>
<dbReference type="GO" id="GO:0019888">
    <property type="term" value="F:protein phosphatase regulator activity"/>
    <property type="evidence" value="ECO:0007669"/>
    <property type="project" value="InterPro"/>
</dbReference>